<dbReference type="InterPro" id="IPR003785">
    <property type="entry name" value="Creatininase/forma_Hydrolase"/>
</dbReference>
<dbReference type="KEGG" id="bid:Bind_1083"/>
<evidence type="ECO:0000256" key="2">
    <source>
        <dbReference type="ARBA" id="ARBA00022723"/>
    </source>
</evidence>
<reference evidence="6 7" key="2">
    <citation type="journal article" date="2010" name="J. Bacteriol.">
        <title>Complete genome sequence of Beijerinckia indica subsp. indica.</title>
        <authorList>
            <person name="Tamas I."/>
            <person name="Dedysh S.N."/>
            <person name="Liesack W."/>
            <person name="Stott M.B."/>
            <person name="Alam M."/>
            <person name="Murrell J.C."/>
            <person name="Dunfield P.F."/>
        </authorList>
    </citation>
    <scope>NUCLEOTIDE SEQUENCE [LARGE SCALE GENOMIC DNA]</scope>
    <source>
        <strain evidence="7">ATCC 9039 / DSM 1715 / NCIMB 8712</strain>
    </source>
</reference>
<evidence type="ECO:0000256" key="3">
    <source>
        <dbReference type="ARBA" id="ARBA00022801"/>
    </source>
</evidence>
<dbReference type="GO" id="GO:0016811">
    <property type="term" value="F:hydrolase activity, acting on carbon-nitrogen (but not peptide) bonds, in linear amides"/>
    <property type="evidence" value="ECO:0007669"/>
    <property type="project" value="TreeGrafter"/>
</dbReference>
<keyword evidence="7" id="KW-1185">Reference proteome</keyword>
<dbReference type="PANTHER" id="PTHR35005:SF1">
    <property type="entry name" value="2-AMINO-5-FORMYLAMINO-6-RIBOSYLAMINOPYRIMIDIN-4(3H)-ONE 5'-MONOPHOSPHATE DEFORMYLASE"/>
    <property type="match status" value="1"/>
</dbReference>
<dbReference type="STRING" id="395963.Bind_1083"/>
<dbReference type="AlphaFoldDB" id="B2IIN3"/>
<proteinExistence type="inferred from homology"/>
<protein>
    <submittedName>
        <fullName evidence="6">Creatininase</fullName>
    </submittedName>
</protein>
<comment type="cofactor">
    <cofactor evidence="1">
        <name>Zn(2+)</name>
        <dbReference type="ChEBI" id="CHEBI:29105"/>
    </cofactor>
</comment>
<sequence>MLPTHFWAEMTWTDFQTNPMQDVIAVLPVAATEQHGPHLPLGVDTFLMEETIARITNRLPDDLPVLFLPVQNCGLSVEHLDFPGTLSISPDILLRAWGELGACIHRAGCRKLVLANSHGGNVGLLDMLAHELRAKLGLFVVMATLHRFGTPDGLFSEEEKRHGIHAGDIETSQMLALRPDLVRREALADFSSASESLERDFTWLRTGRPTGFGWMSQDLSASGAMGNAAAASAEKGEPCLDYAATAFIELLQDIAAFDLSRLGDPPDVDSLP</sequence>
<dbReference type="eggNOG" id="COG1402">
    <property type="taxonomic scope" value="Bacteria"/>
</dbReference>
<organism evidence="6 7">
    <name type="scientific">Beijerinckia indica subsp. indica (strain ATCC 9039 / DSM 1715 / NCIMB 8712)</name>
    <dbReference type="NCBI Taxonomy" id="395963"/>
    <lineage>
        <taxon>Bacteria</taxon>
        <taxon>Pseudomonadati</taxon>
        <taxon>Pseudomonadota</taxon>
        <taxon>Alphaproteobacteria</taxon>
        <taxon>Hyphomicrobiales</taxon>
        <taxon>Beijerinckiaceae</taxon>
        <taxon>Beijerinckia</taxon>
    </lineage>
</organism>
<evidence type="ECO:0000256" key="1">
    <source>
        <dbReference type="ARBA" id="ARBA00001947"/>
    </source>
</evidence>
<keyword evidence="2" id="KW-0479">Metal-binding</keyword>
<dbReference type="InterPro" id="IPR024087">
    <property type="entry name" value="Creatininase-like_sf"/>
</dbReference>
<dbReference type="GO" id="GO:0046872">
    <property type="term" value="F:metal ion binding"/>
    <property type="evidence" value="ECO:0007669"/>
    <property type="project" value="UniProtKB-KW"/>
</dbReference>
<dbReference type="GO" id="GO:0009231">
    <property type="term" value="P:riboflavin biosynthetic process"/>
    <property type="evidence" value="ECO:0007669"/>
    <property type="project" value="TreeGrafter"/>
</dbReference>
<comment type="similarity">
    <text evidence="5">Belongs to the creatininase superfamily.</text>
</comment>
<dbReference type="EMBL" id="CP001016">
    <property type="protein sequence ID" value="ACB94726.1"/>
    <property type="molecule type" value="Genomic_DNA"/>
</dbReference>
<accession>B2IIN3</accession>
<dbReference type="SUPFAM" id="SSF102215">
    <property type="entry name" value="Creatininase"/>
    <property type="match status" value="1"/>
</dbReference>
<dbReference type="Gene3D" id="3.40.50.10310">
    <property type="entry name" value="Creatininase"/>
    <property type="match status" value="1"/>
</dbReference>
<evidence type="ECO:0000313" key="6">
    <source>
        <dbReference type="EMBL" id="ACB94726.1"/>
    </source>
</evidence>
<dbReference type="PANTHER" id="PTHR35005">
    <property type="entry name" value="3-DEHYDRO-SCYLLO-INOSOSE HYDROLASE"/>
    <property type="match status" value="1"/>
</dbReference>
<evidence type="ECO:0000256" key="5">
    <source>
        <dbReference type="ARBA" id="ARBA00024029"/>
    </source>
</evidence>
<evidence type="ECO:0000313" key="7">
    <source>
        <dbReference type="Proteomes" id="UP000001695"/>
    </source>
</evidence>
<keyword evidence="3" id="KW-0378">Hydrolase</keyword>
<dbReference type="Proteomes" id="UP000001695">
    <property type="component" value="Chromosome"/>
</dbReference>
<name>B2IIN3_BEII9</name>
<gene>
    <name evidence="6" type="ordered locus">Bind_1083</name>
</gene>
<dbReference type="OrthoDB" id="9801445at2"/>
<dbReference type="RefSeq" id="WP_012384083.1">
    <property type="nucleotide sequence ID" value="NC_010581.1"/>
</dbReference>
<keyword evidence="4" id="KW-0862">Zinc</keyword>
<dbReference type="Pfam" id="PF02633">
    <property type="entry name" value="Creatininase"/>
    <property type="match status" value="1"/>
</dbReference>
<reference evidence="7" key="1">
    <citation type="submission" date="2008-03" db="EMBL/GenBank/DDBJ databases">
        <title>Complete sequence of chromosome of Beijerinckia indica subsp. indica ATCC 9039.</title>
        <authorList>
            <consortium name="US DOE Joint Genome Institute"/>
            <person name="Copeland A."/>
            <person name="Lucas S."/>
            <person name="Lapidus A."/>
            <person name="Glavina del Rio T."/>
            <person name="Dalin E."/>
            <person name="Tice H."/>
            <person name="Bruce D."/>
            <person name="Goodwin L."/>
            <person name="Pitluck S."/>
            <person name="LaButti K."/>
            <person name="Schmutz J."/>
            <person name="Larimer F."/>
            <person name="Land M."/>
            <person name="Hauser L."/>
            <person name="Kyrpides N."/>
            <person name="Mikhailova N."/>
            <person name="Dunfield P.F."/>
            <person name="Dedysh S.N."/>
            <person name="Liesack W."/>
            <person name="Saw J.H."/>
            <person name="Alam M."/>
            <person name="Chen Y."/>
            <person name="Murrell J.C."/>
            <person name="Richardson P."/>
        </authorList>
    </citation>
    <scope>NUCLEOTIDE SEQUENCE [LARGE SCALE GENOMIC DNA]</scope>
    <source>
        <strain evidence="7">ATCC 9039 / DSM 1715 / NCIMB 8712</strain>
    </source>
</reference>
<dbReference type="HOGENOM" id="CLU_055029_0_0_5"/>
<evidence type="ECO:0000256" key="4">
    <source>
        <dbReference type="ARBA" id="ARBA00022833"/>
    </source>
</evidence>